<comment type="caution">
    <text evidence="4">The sequence shown here is derived from an EMBL/GenBank/DDBJ whole genome shotgun (WGS) entry which is preliminary data.</text>
</comment>
<dbReference type="AlphaFoldDB" id="A0A937X8A2"/>
<dbReference type="Gene3D" id="2.40.30.170">
    <property type="match status" value="1"/>
</dbReference>
<keyword evidence="3" id="KW-1133">Transmembrane helix</keyword>
<gene>
    <name evidence="4" type="ORF">FJY75_00660</name>
</gene>
<evidence type="ECO:0008006" key="6">
    <source>
        <dbReference type="Google" id="ProtNLM"/>
    </source>
</evidence>
<evidence type="ECO:0000313" key="4">
    <source>
        <dbReference type="EMBL" id="MBM3316339.1"/>
    </source>
</evidence>
<reference evidence="4" key="1">
    <citation type="submission" date="2019-03" db="EMBL/GenBank/DDBJ databases">
        <title>Lake Tanganyika Metagenome-Assembled Genomes (MAGs).</title>
        <authorList>
            <person name="Tran P."/>
        </authorList>
    </citation>
    <scope>NUCLEOTIDE SEQUENCE</scope>
    <source>
        <strain evidence="4">M_DeepCast_400m_m2_100</strain>
    </source>
</reference>
<evidence type="ECO:0000313" key="5">
    <source>
        <dbReference type="Proteomes" id="UP000748308"/>
    </source>
</evidence>
<dbReference type="SUPFAM" id="SSF111369">
    <property type="entry name" value="HlyD-like secretion proteins"/>
    <property type="match status" value="1"/>
</dbReference>
<evidence type="ECO:0000256" key="3">
    <source>
        <dbReference type="SAM" id="Phobius"/>
    </source>
</evidence>
<evidence type="ECO:0000256" key="1">
    <source>
        <dbReference type="ARBA" id="ARBA00004196"/>
    </source>
</evidence>
<keyword evidence="2" id="KW-0175">Coiled coil</keyword>
<comment type="subcellular location">
    <subcellularLocation>
        <location evidence="1">Cell envelope</location>
    </subcellularLocation>
</comment>
<dbReference type="PANTHER" id="PTHR32347">
    <property type="entry name" value="EFFLUX SYSTEM COMPONENT YKNX-RELATED"/>
    <property type="match status" value="1"/>
</dbReference>
<organism evidence="4 5">
    <name type="scientific">Eiseniibacteriota bacterium</name>
    <dbReference type="NCBI Taxonomy" id="2212470"/>
    <lineage>
        <taxon>Bacteria</taxon>
        <taxon>Candidatus Eiseniibacteriota</taxon>
    </lineage>
</organism>
<dbReference type="PANTHER" id="PTHR32347:SF23">
    <property type="entry name" value="BLL5650 PROTEIN"/>
    <property type="match status" value="1"/>
</dbReference>
<accession>A0A937X8A2</accession>
<name>A0A937X8A2_UNCEI</name>
<feature type="transmembrane region" description="Helical" evidence="3">
    <location>
        <begin position="6"/>
        <end position="28"/>
    </location>
</feature>
<evidence type="ECO:0000256" key="2">
    <source>
        <dbReference type="ARBA" id="ARBA00023054"/>
    </source>
</evidence>
<proteinExistence type="predicted"/>
<sequence>MSHERLLTVAGSIAALVLTVLLGLWIRLPLEFTRPCRLLPQAEWILMRTGPDTFEARLITRTAGERQTLDIFRFERGDVVRFEREGAIRPGARVAAGDDVAYLRSHASRAAQQTSALELLEAEAGLRTVETGEKAEIVARARGEMAAAQALRAQRETEFRRTARLHEAGLASDAQRETAASLLEQAEANLAAARSALEAVAVGEKSAIIETYLARVELLRGRLAEAALRVDAETLRSPISGEVMALQADSALVRIADTDTLYAFSPVPPSRVFHLRPGRGAVVQAMGSPVRARGWVVSVDSEASAVAGRTFFWATVAIPNPDGLLRPGLEGSLRFTGAPVTLLAWVVDRVRHASDRALGA</sequence>
<dbReference type="EMBL" id="VGIY01000007">
    <property type="protein sequence ID" value="MBM3316339.1"/>
    <property type="molecule type" value="Genomic_DNA"/>
</dbReference>
<dbReference type="InterPro" id="IPR050465">
    <property type="entry name" value="UPF0194_transport"/>
</dbReference>
<protein>
    <recommendedName>
        <fullName evidence="6">HlyD family efflux transporter periplasmic adaptor subunit</fullName>
    </recommendedName>
</protein>
<dbReference type="GO" id="GO:0030313">
    <property type="term" value="C:cell envelope"/>
    <property type="evidence" value="ECO:0007669"/>
    <property type="project" value="UniProtKB-SubCell"/>
</dbReference>
<keyword evidence="3" id="KW-0812">Transmembrane</keyword>
<dbReference type="Proteomes" id="UP000748308">
    <property type="component" value="Unassembled WGS sequence"/>
</dbReference>
<keyword evidence="3" id="KW-0472">Membrane</keyword>